<evidence type="ECO:0000313" key="3">
    <source>
        <dbReference type="Proteomes" id="UP000007797"/>
    </source>
</evidence>
<reference evidence="3" key="1">
    <citation type="journal article" date="2011" name="Genome Res.">
        <title>Phylogeny-wide analysis of social amoeba genomes highlights ancient origins for complex intercellular communication.</title>
        <authorList>
            <person name="Heidel A.J."/>
            <person name="Lawal H.M."/>
            <person name="Felder M."/>
            <person name="Schilde C."/>
            <person name="Helps N.R."/>
            <person name="Tunggal B."/>
            <person name="Rivero F."/>
            <person name="John U."/>
            <person name="Schleicher M."/>
            <person name="Eichinger L."/>
            <person name="Platzer M."/>
            <person name="Noegel A.A."/>
            <person name="Schaap P."/>
            <person name="Gloeckner G."/>
        </authorList>
    </citation>
    <scope>NUCLEOTIDE SEQUENCE [LARGE SCALE GENOMIC DNA]</scope>
    <source>
        <strain evidence="3">SH3</strain>
    </source>
</reference>
<gene>
    <name evidence="2" type="ORF">DFA_01152</name>
</gene>
<organism evidence="2 3">
    <name type="scientific">Cavenderia fasciculata</name>
    <name type="common">Slime mold</name>
    <name type="synonym">Dictyostelium fasciculatum</name>
    <dbReference type="NCBI Taxonomy" id="261658"/>
    <lineage>
        <taxon>Eukaryota</taxon>
        <taxon>Amoebozoa</taxon>
        <taxon>Evosea</taxon>
        <taxon>Eumycetozoa</taxon>
        <taxon>Dictyostelia</taxon>
        <taxon>Acytosteliales</taxon>
        <taxon>Cavenderiaceae</taxon>
        <taxon>Cavenderia</taxon>
    </lineage>
</organism>
<dbReference type="Proteomes" id="UP000007797">
    <property type="component" value="Unassembled WGS sequence"/>
</dbReference>
<feature type="compositionally biased region" description="Low complexity" evidence="1">
    <location>
        <begin position="204"/>
        <end position="233"/>
    </location>
</feature>
<keyword evidence="3" id="KW-1185">Reference proteome</keyword>
<name>F4PR72_CACFS</name>
<dbReference type="KEGG" id="dfa:DFA_01152"/>
<accession>F4PR72</accession>
<dbReference type="AlphaFoldDB" id="F4PR72"/>
<protein>
    <submittedName>
        <fullName evidence="2">Uncharacterized protein</fullName>
    </submittedName>
</protein>
<sequence length="545" mass="60829">MDAQLQLQQQQLQQQQQQQLYFQNVYTHTPITNNQTPIYGSFQKLNQSQLVLKNTGLLCHQYPSSSLSSIQSIQSIQPSQQDQELFDLLLKQSALVQFDQPIMDCTASFLSSETTFDMSPSSADSSPSFYSSPTCSTASSSPLMMTTPSNFMPESIGMPSSPLTVSQQSIFPFVDLYNHQQQQQQDTTTVFVNMLPETTTPPAQQMSQLLPSQPLPSQMLPSQLLPSPKSPQSDYSEMSDTDSDNSDLVPGSARPSHMSSVPKKVITPKQQQVRNQQRPKKSKKGAIVQSSSLSSSSLSLGEGMTMTMTTSANVAVENGNMNPWTFQMQGTLYRDDETLIKRQHIIVIASCDHESSETYNIENQTSNVDDDGIACIKGIKVTKALRSRSRATQGTANVQKFKLHFVAYDKKGSFLVPIPNCHIVSEDITYLANTKNMLPPDITQVEKITADKLPSNFVTQDADTYIFYCNRIKWGKSNNFSIAFQDPRTQEIVSYVTESDSTRLTPTLKKKVSGFLSVPIEYRNYNLVAGFYSKKDKTTIWSNNK</sequence>
<dbReference type="GeneID" id="14873491"/>
<evidence type="ECO:0000313" key="2">
    <source>
        <dbReference type="EMBL" id="EGG21272.1"/>
    </source>
</evidence>
<proteinExistence type="predicted"/>
<feature type="region of interest" description="Disordered" evidence="1">
    <location>
        <begin position="199"/>
        <end position="301"/>
    </location>
</feature>
<dbReference type="EMBL" id="GL883010">
    <property type="protein sequence ID" value="EGG21272.1"/>
    <property type="molecule type" value="Genomic_DNA"/>
</dbReference>
<feature type="region of interest" description="Disordered" evidence="1">
    <location>
        <begin position="121"/>
        <end position="141"/>
    </location>
</feature>
<evidence type="ECO:0000256" key="1">
    <source>
        <dbReference type="SAM" id="MobiDB-lite"/>
    </source>
</evidence>
<dbReference type="RefSeq" id="XP_004359122.1">
    <property type="nucleotide sequence ID" value="XM_004359065.1"/>
</dbReference>
<feature type="compositionally biased region" description="Low complexity" evidence="1">
    <location>
        <begin position="290"/>
        <end position="300"/>
    </location>
</feature>